<gene>
    <name evidence="1" type="ORF">ACFPOU_14700</name>
</gene>
<sequence length="79" mass="9334">TYRLLIVKELVWYCLAVFCESFCSSAAEKRDYAVFRVCRQLLLFRAPRFPQLPAVDATLCFVVVFSRRRIIAKLIRCRK</sequence>
<dbReference type="RefSeq" id="WP_379722539.1">
    <property type="nucleotide sequence ID" value="NZ_JBHSMS010000042.1"/>
</dbReference>
<reference evidence="2" key="1">
    <citation type="journal article" date="2019" name="Int. J. Syst. Evol. Microbiol.">
        <title>The Global Catalogue of Microorganisms (GCM) 10K type strain sequencing project: providing services to taxonomists for standard genome sequencing and annotation.</title>
        <authorList>
            <consortium name="The Broad Institute Genomics Platform"/>
            <consortium name="The Broad Institute Genome Sequencing Center for Infectious Disease"/>
            <person name="Wu L."/>
            <person name="Ma J."/>
        </authorList>
    </citation>
    <scope>NUCLEOTIDE SEQUENCE [LARGE SCALE GENOMIC DNA]</scope>
    <source>
        <strain evidence="2">CCUG 38813</strain>
    </source>
</reference>
<dbReference type="Proteomes" id="UP001596031">
    <property type="component" value="Unassembled WGS sequence"/>
</dbReference>
<protein>
    <recommendedName>
        <fullName evidence="3">Secreted protein</fullName>
    </recommendedName>
</protein>
<accession>A0ABW0PLJ7</accession>
<keyword evidence="2" id="KW-1185">Reference proteome</keyword>
<evidence type="ECO:0000313" key="1">
    <source>
        <dbReference type="EMBL" id="MFC5512372.1"/>
    </source>
</evidence>
<proteinExistence type="predicted"/>
<evidence type="ECO:0008006" key="3">
    <source>
        <dbReference type="Google" id="ProtNLM"/>
    </source>
</evidence>
<name>A0ABW0PLJ7_9BURK</name>
<feature type="non-terminal residue" evidence="1">
    <location>
        <position position="1"/>
    </location>
</feature>
<comment type="caution">
    <text evidence="1">The sequence shown here is derived from an EMBL/GenBank/DDBJ whole genome shotgun (WGS) entry which is preliminary data.</text>
</comment>
<evidence type="ECO:0000313" key="2">
    <source>
        <dbReference type="Proteomes" id="UP001596031"/>
    </source>
</evidence>
<organism evidence="1 2">
    <name type="scientific">Massilia jejuensis</name>
    <dbReference type="NCBI Taxonomy" id="648894"/>
    <lineage>
        <taxon>Bacteria</taxon>
        <taxon>Pseudomonadati</taxon>
        <taxon>Pseudomonadota</taxon>
        <taxon>Betaproteobacteria</taxon>
        <taxon>Burkholderiales</taxon>
        <taxon>Oxalobacteraceae</taxon>
        <taxon>Telluria group</taxon>
        <taxon>Massilia</taxon>
    </lineage>
</organism>
<dbReference type="EMBL" id="JBHSMS010000042">
    <property type="protein sequence ID" value="MFC5512372.1"/>
    <property type="molecule type" value="Genomic_DNA"/>
</dbReference>